<dbReference type="PANTHER" id="PTHR33353">
    <property type="entry name" value="PUTATIVE (AFU_ORTHOLOGUE AFUA_1G12560)-RELATED"/>
    <property type="match status" value="1"/>
</dbReference>
<feature type="region of interest" description="Disordered" evidence="3">
    <location>
        <begin position="235"/>
        <end position="332"/>
    </location>
</feature>
<feature type="domain" description="Auxiliary Activity family 9 catalytic" evidence="5">
    <location>
        <begin position="17"/>
        <end position="237"/>
    </location>
</feature>
<evidence type="ECO:0000313" key="7">
    <source>
        <dbReference type="Proteomes" id="UP000815677"/>
    </source>
</evidence>
<sequence>MLALLSLVALIPRVLAHGGVLSYDIGGTFYEGWSPYNTPTGQTTIQRPWSTYNPILNATDPTIACNDDGTAGALQLTAAAVPAGTAIKANWNQVWPHPYGPMLVYLAECPSSGCTPVNAATLKWFKIDESGLINGTVFDGFWGDGLMIAQNSTWTTTIPTTVPAGNYMIRFETIALHSLPAQFYPECAQIVITAASGVTPIAPTAAELVTFPGGYSNSDPGLTIDIYSNAAQTETTYPIPGPPLYGSSSSSSTTTGSTSSSTKTSSTSSSASKTSSSSSASSTPTGTVPELDLAKRKKVRHRPHSKLPVIRPSHRRSSSSDNTQRNLQPQIRADCALIRPQELNGAGYRSHPANRRSENLPITTNGPSTFPPTEQTALAQLSGDNPGLPWPLFALALRHTLCFCVISFEVSDDATARPACIKARCFLECSPACVDHISHFLPSSSCGLCFSYPFSQPPFFLKPPHHESTSIAARNNDISALATRAADLAAELDALLARDGLSAADELEARGLLSDLFGSSKASTLKVTFTDPSGSVSAARQKAATKQLTKVISAAQQKQFPFCSVDFGNGGIATFRCFSSASKKIGTQGPAGAINVG</sequence>
<comment type="domain">
    <text evidence="2">Has a modular structure: an endo-beta-1,4-glucanase catalytic module at the N-terminus, a linker rich in serines and threonines, and a C-terminal carbohydrate-binding module (CBM).</text>
</comment>
<feature type="compositionally biased region" description="Polar residues" evidence="3">
    <location>
        <begin position="319"/>
        <end position="329"/>
    </location>
</feature>
<dbReference type="Pfam" id="PF03443">
    <property type="entry name" value="AA9"/>
    <property type="match status" value="1"/>
</dbReference>
<comment type="catalytic activity">
    <reaction evidence="2">
        <text>[(1-&gt;4)-beta-D-glucosyl]n+m + reduced acceptor + O2 = 4-dehydro-beta-D-glucosyl-[(1-&gt;4)-beta-D-glucosyl]n-1 + [(1-&gt;4)-beta-D-glucosyl]m + acceptor + H2O.</text>
        <dbReference type="EC" id="1.14.99.56"/>
    </reaction>
</comment>
<keyword evidence="1 2" id="KW-1015">Disulfide bond</keyword>
<feature type="chain" id="PRO_5045590104" description="AA9 family lytic polysaccharide monooxygenase" evidence="4">
    <location>
        <begin position="17"/>
        <end position="597"/>
    </location>
</feature>
<evidence type="ECO:0000256" key="4">
    <source>
        <dbReference type="SAM" id="SignalP"/>
    </source>
</evidence>
<dbReference type="EMBL" id="DF838098">
    <property type="protein sequence ID" value="GAT42573.1"/>
    <property type="molecule type" value="Genomic_DNA"/>
</dbReference>
<dbReference type="CDD" id="cd21175">
    <property type="entry name" value="LPMO_AA9"/>
    <property type="match status" value="1"/>
</dbReference>
<evidence type="ECO:0000256" key="2">
    <source>
        <dbReference type="RuleBase" id="RU368122"/>
    </source>
</evidence>
<keyword evidence="2" id="KW-0964">Secreted</keyword>
<keyword evidence="2" id="KW-0624">Polysaccharide degradation</keyword>
<dbReference type="Proteomes" id="UP000815677">
    <property type="component" value="Unassembled WGS sequence"/>
</dbReference>
<keyword evidence="4" id="KW-0732">Signal</keyword>
<keyword evidence="7" id="KW-1185">Reference proteome</keyword>
<dbReference type="InterPro" id="IPR049892">
    <property type="entry name" value="AA9"/>
</dbReference>
<keyword evidence="2" id="KW-0136">Cellulose degradation</keyword>
<feature type="signal peptide" evidence="4">
    <location>
        <begin position="1"/>
        <end position="16"/>
    </location>
</feature>
<feature type="compositionally biased region" description="Low complexity" evidence="3">
    <location>
        <begin position="246"/>
        <end position="283"/>
    </location>
</feature>
<gene>
    <name evidence="6" type="ORF">MCHLO_00285</name>
</gene>
<keyword evidence="2" id="KW-0119">Carbohydrate metabolism</keyword>
<feature type="region of interest" description="Disordered" evidence="3">
    <location>
        <begin position="345"/>
        <end position="373"/>
    </location>
</feature>
<dbReference type="PANTHER" id="PTHR33353:SF19">
    <property type="entry name" value="GLYCOSYLHYDROLASE FAMILY 61-8 PROTEIN"/>
    <property type="match status" value="1"/>
</dbReference>
<dbReference type="Gene3D" id="2.70.50.70">
    <property type="match status" value="1"/>
</dbReference>
<evidence type="ECO:0000313" key="6">
    <source>
        <dbReference type="EMBL" id="GAT42573.1"/>
    </source>
</evidence>
<protein>
    <recommendedName>
        <fullName evidence="2">AA9 family lytic polysaccharide monooxygenase</fullName>
        <ecNumber evidence="2">1.14.99.56</ecNumber>
    </recommendedName>
    <alternativeName>
        <fullName evidence="2">Endo-beta-1,4-glucanase</fullName>
    </alternativeName>
    <alternativeName>
        <fullName evidence="2">Glycosyl hydrolase 61 family protein</fullName>
    </alternativeName>
</protein>
<reference evidence="6" key="1">
    <citation type="submission" date="2014-09" db="EMBL/GenBank/DDBJ databases">
        <title>Genome sequence of the luminous mushroom Mycena chlorophos for searching fungal bioluminescence genes.</title>
        <authorList>
            <person name="Tanaka Y."/>
            <person name="Kasuga D."/>
            <person name="Oba Y."/>
            <person name="Hase S."/>
            <person name="Sato K."/>
            <person name="Oba Y."/>
            <person name="Sakakibara Y."/>
        </authorList>
    </citation>
    <scope>NUCLEOTIDE SEQUENCE</scope>
</reference>
<comment type="function">
    <text evidence="2">Lytic polysaccharide monooxygenase (LMPO) that depolymerizes crystalline and amorphous polysaccharides via the oxidation of scissile alpha- or beta-(1-4)-glycosidic bonds, yielding C1 and/or C4 oxidation products. Catalysis by LPMOs requires the reduction of the active-site copper from Cu(II) to Cu(I) by a reducing agent and H(2)O(2) or O(2) as a cosubstrate.</text>
</comment>
<dbReference type="InterPro" id="IPR005103">
    <property type="entry name" value="AA9_LPMO"/>
</dbReference>
<evidence type="ECO:0000259" key="5">
    <source>
        <dbReference type="Pfam" id="PF03443"/>
    </source>
</evidence>
<accession>A0ABQ0KV14</accession>
<dbReference type="EC" id="1.14.99.56" evidence="2"/>
<feature type="compositionally biased region" description="Polar residues" evidence="3">
    <location>
        <begin position="360"/>
        <end position="373"/>
    </location>
</feature>
<organism evidence="6 7">
    <name type="scientific">Mycena chlorophos</name>
    <name type="common">Agaric fungus</name>
    <name type="synonym">Agaricus chlorophos</name>
    <dbReference type="NCBI Taxonomy" id="658473"/>
    <lineage>
        <taxon>Eukaryota</taxon>
        <taxon>Fungi</taxon>
        <taxon>Dikarya</taxon>
        <taxon>Basidiomycota</taxon>
        <taxon>Agaricomycotina</taxon>
        <taxon>Agaricomycetes</taxon>
        <taxon>Agaricomycetidae</taxon>
        <taxon>Agaricales</taxon>
        <taxon>Marasmiineae</taxon>
        <taxon>Mycenaceae</taxon>
        <taxon>Mycena</taxon>
    </lineage>
</organism>
<evidence type="ECO:0000256" key="3">
    <source>
        <dbReference type="SAM" id="MobiDB-lite"/>
    </source>
</evidence>
<proteinExistence type="predicted"/>
<comment type="subcellular location">
    <subcellularLocation>
        <location evidence="2">Secreted</location>
    </subcellularLocation>
</comment>
<name>A0ABQ0KV14_MYCCL</name>
<evidence type="ECO:0000256" key="1">
    <source>
        <dbReference type="ARBA" id="ARBA00023157"/>
    </source>
</evidence>
<feature type="compositionally biased region" description="Basic residues" evidence="3">
    <location>
        <begin position="295"/>
        <end position="305"/>
    </location>
</feature>